<dbReference type="SMART" id="SM00065">
    <property type="entry name" value="GAF"/>
    <property type="match status" value="4"/>
</dbReference>
<dbReference type="Gene3D" id="1.10.287.130">
    <property type="match status" value="1"/>
</dbReference>
<feature type="domain" description="Phytochrome chromophore attachment site" evidence="7">
    <location>
        <begin position="656"/>
        <end position="693"/>
    </location>
</feature>
<keyword evidence="10" id="KW-1185">Reference proteome</keyword>
<dbReference type="eggNOG" id="COG2203">
    <property type="taxonomic scope" value="Bacteria"/>
</dbReference>
<dbReference type="KEGG" id="scs:Sta7437_1973"/>
<feature type="domain" description="Phytochrome chromophore attachment site" evidence="7">
    <location>
        <begin position="221"/>
        <end position="360"/>
    </location>
</feature>
<keyword evidence="5 9" id="KW-0418">Kinase</keyword>
<dbReference type="Pfam" id="PF02518">
    <property type="entry name" value="HATPase_c"/>
    <property type="match status" value="1"/>
</dbReference>
<dbReference type="InterPro" id="IPR003661">
    <property type="entry name" value="HisK_dim/P_dom"/>
</dbReference>
<feature type="domain" description="Histidine kinase" evidence="8">
    <location>
        <begin position="875"/>
        <end position="1046"/>
    </location>
</feature>
<feature type="domain" description="Phytochrome chromophore attachment site" evidence="7">
    <location>
        <begin position="46"/>
        <end position="185"/>
    </location>
</feature>
<name>K9XV36_STAC7</name>
<dbReference type="Proteomes" id="UP000010473">
    <property type="component" value="Chromosome"/>
</dbReference>
<dbReference type="InterPro" id="IPR036890">
    <property type="entry name" value="HATPase_C_sf"/>
</dbReference>
<dbReference type="InterPro" id="IPR003018">
    <property type="entry name" value="GAF"/>
</dbReference>
<dbReference type="PROSITE" id="PS50109">
    <property type="entry name" value="HIS_KIN"/>
    <property type="match status" value="1"/>
</dbReference>
<dbReference type="PANTHER" id="PTHR43065">
    <property type="entry name" value="SENSOR HISTIDINE KINASE"/>
    <property type="match status" value="1"/>
</dbReference>
<dbReference type="SMART" id="SM00387">
    <property type="entry name" value="HATPase_c"/>
    <property type="match status" value="1"/>
</dbReference>
<dbReference type="EC" id="2.7.13.3" evidence="3"/>
<dbReference type="eggNOG" id="COG4191">
    <property type="taxonomic scope" value="Bacteria"/>
</dbReference>
<dbReference type="SUPFAM" id="SSF47384">
    <property type="entry name" value="Homodimeric domain of signal transducing histidine kinase"/>
    <property type="match status" value="1"/>
</dbReference>
<accession>K9XV36</accession>
<keyword evidence="9" id="KW-0808">Transferase</keyword>
<sequence length="1048" mass="120540">MQHILDQNQPFSIQDIDSFICLLESHKLEQQKALTKIITRIQESLELENLIQVTVTEVRQLLQVDRVAVFRFEPDGIWNNGKFIAEDVDPQWNSLLEQQVQGQCFVEQYAINDQNRKIQAIADVDNSNLKECYLNLLNQFQIRANLVVPLLQCKSLWGLLCLHQCSGIRAWTDSEIEFVQQIAEHLEIAIQHNKMLMQAKWQAKQQKTQTRVIAHLRESLNLDEIFKATVTEVRQLLDVDRVAVFRFQPESDWNDGEFIAEDVDRQWNSVLAKSLKLTSFGQQEIIDFQRGKIQAVTDVNHTQSKDCHLENLQQLQIRANLIVPLLQGKLLWGLLCIHQCSGIRAWTEPEIEFVQQIAQQLEVALQQSDYIEQMKLQSAQLANAEKQKWVAERQQIIVTTINKICQSLDLKIIFQTATEEVRQLFKADRVAIYRFNSDWSGNFVAESMTEGWTPLVGTLPKIRDTHLQETQGGRYAHNETFAVDDIYQVGHAQCHLELLKQFEAKAYAIAPIFQGEKLWGLLAAYQNSSPRHWEEDEISLLRQIGWQLGVALQQAEYLQRVQEKASERQRALATTIEKIRRSLDIDTIFKTTTQEVRQLLQVERVAIYRFHSDWSGEFVADSIADDWTSLTQAQIQENRLIPESKNDQYPRNETFVPILQGEKLWGLLMAYQAFQPRYWQQEEVNLLAQVGVQLGIALQQAELLQQTQQQAQELALALKNLQQSQIQLIQGEKLAGLGQLIAGIAHEINTPLGTIKTAVGNMTRGINEALEQLPYFCQWLNSNEQCQFFALIEQAIKQPTLVTGRQKRTLKQSMVKRLELYQLKDPVWVADRLIDINIYGDEIEPFISLLKQDNSEFILQLAYNLARLPNNSRAIKTAVERVTKIVAALKNYARYDNSNQQYQVQIIEGLENALELFHNKLKQNIEVIRDYQPIPPIWCFPDELIQVWTNLIHNAIQAIKKQGILTISTFEEANGIKVRITDSGTGIAPEIQAKIFDPFFTTKPIGEGNGLGLYICKKIIDKHQGQIEIDTQPGQTIFTVWLPFQITE</sequence>
<proteinExistence type="inferred from homology"/>
<dbReference type="PRINTS" id="PR00344">
    <property type="entry name" value="BCTRLSENSOR"/>
</dbReference>
<keyword evidence="6" id="KW-0902">Two-component regulatory system</keyword>
<dbReference type="HOGENOM" id="CLU_000445_50_0_3"/>
<evidence type="ECO:0000256" key="2">
    <source>
        <dbReference type="ARBA" id="ARBA00006402"/>
    </source>
</evidence>
<evidence type="ECO:0000256" key="1">
    <source>
        <dbReference type="ARBA" id="ARBA00000085"/>
    </source>
</evidence>
<dbReference type="EMBL" id="CP003653">
    <property type="protein sequence ID" value="AFZ35527.1"/>
    <property type="molecule type" value="Genomic_DNA"/>
</dbReference>
<dbReference type="InterPro" id="IPR036097">
    <property type="entry name" value="HisK_dim/P_sf"/>
</dbReference>
<evidence type="ECO:0000256" key="4">
    <source>
        <dbReference type="ARBA" id="ARBA00022553"/>
    </source>
</evidence>
<reference evidence="10" key="1">
    <citation type="journal article" date="2013" name="Proc. Natl. Acad. Sci. U.S.A.">
        <title>Improving the coverage of the cyanobacterial phylum using diversity-driven genome sequencing.</title>
        <authorList>
            <person name="Shih P.M."/>
            <person name="Wu D."/>
            <person name="Latifi A."/>
            <person name="Axen S.D."/>
            <person name="Fewer D.P."/>
            <person name="Talla E."/>
            <person name="Calteau A."/>
            <person name="Cai F."/>
            <person name="Tandeau de Marsac N."/>
            <person name="Rippka R."/>
            <person name="Herdman M."/>
            <person name="Sivonen K."/>
            <person name="Coursin T."/>
            <person name="Laurent T."/>
            <person name="Goodwin L."/>
            <person name="Nolan M."/>
            <person name="Davenport K.W."/>
            <person name="Han C.S."/>
            <person name="Rubin E.M."/>
            <person name="Eisen J.A."/>
            <person name="Woyke T."/>
            <person name="Gugger M."/>
            <person name="Kerfeld C.A."/>
        </authorList>
    </citation>
    <scope>NUCLEOTIDE SEQUENCE [LARGE SCALE GENOMIC DNA]</scope>
    <source>
        <strain evidence="10">ATCC 29371 / PCC 7437</strain>
    </source>
</reference>
<evidence type="ECO:0000313" key="10">
    <source>
        <dbReference type="Proteomes" id="UP000010473"/>
    </source>
</evidence>
<feature type="domain" description="Phytochrome chromophore attachment site" evidence="7">
    <location>
        <begin position="409"/>
        <end position="547"/>
    </location>
</feature>
<dbReference type="InterPro" id="IPR005467">
    <property type="entry name" value="His_kinase_dom"/>
</dbReference>
<dbReference type="CDD" id="cd00082">
    <property type="entry name" value="HisKA"/>
    <property type="match status" value="1"/>
</dbReference>
<dbReference type="OrthoDB" id="474548at2"/>
<dbReference type="STRING" id="111780.Sta7437_1973"/>
<protein>
    <recommendedName>
        <fullName evidence="3">histidine kinase</fullName>
        <ecNumber evidence="3">2.7.13.3</ecNumber>
    </recommendedName>
</protein>
<comment type="similarity">
    <text evidence="2">In the N-terminal section; belongs to the phytochrome family.</text>
</comment>
<dbReference type="GO" id="GO:0000155">
    <property type="term" value="F:phosphorelay sensor kinase activity"/>
    <property type="evidence" value="ECO:0007669"/>
    <property type="project" value="InterPro"/>
</dbReference>
<dbReference type="Pfam" id="PF01590">
    <property type="entry name" value="GAF"/>
    <property type="match status" value="4"/>
</dbReference>
<evidence type="ECO:0000256" key="6">
    <source>
        <dbReference type="ARBA" id="ARBA00023012"/>
    </source>
</evidence>
<evidence type="ECO:0000313" key="9">
    <source>
        <dbReference type="EMBL" id="AFZ35527.1"/>
    </source>
</evidence>
<dbReference type="RefSeq" id="WP_015193198.1">
    <property type="nucleotide sequence ID" value="NC_019748.1"/>
</dbReference>
<gene>
    <name evidence="9" type="ordered locus">Sta7437_1973</name>
</gene>
<evidence type="ECO:0000256" key="5">
    <source>
        <dbReference type="ARBA" id="ARBA00022777"/>
    </source>
</evidence>
<evidence type="ECO:0000256" key="3">
    <source>
        <dbReference type="ARBA" id="ARBA00012438"/>
    </source>
</evidence>
<dbReference type="Gene3D" id="3.30.450.40">
    <property type="match status" value="5"/>
</dbReference>
<dbReference type="PROSITE" id="PS50046">
    <property type="entry name" value="PHYTOCHROME_2"/>
    <property type="match status" value="5"/>
</dbReference>
<keyword evidence="4" id="KW-0597">Phosphoprotein</keyword>
<comment type="catalytic activity">
    <reaction evidence="1">
        <text>ATP + protein L-histidine = ADP + protein N-phospho-L-histidine.</text>
        <dbReference type="EC" id="2.7.13.3"/>
    </reaction>
</comment>
<dbReference type="SUPFAM" id="SSF55781">
    <property type="entry name" value="GAF domain-like"/>
    <property type="match status" value="4"/>
</dbReference>
<dbReference type="InterPro" id="IPR004358">
    <property type="entry name" value="Sig_transdc_His_kin-like_C"/>
</dbReference>
<dbReference type="InterPro" id="IPR016132">
    <property type="entry name" value="Phyto_chromo_attachment"/>
</dbReference>
<evidence type="ECO:0000259" key="7">
    <source>
        <dbReference type="PROSITE" id="PS50046"/>
    </source>
</evidence>
<evidence type="ECO:0000259" key="8">
    <source>
        <dbReference type="PROSITE" id="PS50109"/>
    </source>
</evidence>
<dbReference type="InterPro" id="IPR029016">
    <property type="entry name" value="GAF-like_dom_sf"/>
</dbReference>
<dbReference type="PATRIC" id="fig|111780.3.peg.2063"/>
<dbReference type="Gene3D" id="3.30.565.10">
    <property type="entry name" value="Histidine kinase-like ATPase, C-terminal domain"/>
    <property type="match status" value="1"/>
</dbReference>
<organism evidence="9 10">
    <name type="scientific">Stanieria cyanosphaera (strain ATCC 29371 / PCC 7437)</name>
    <dbReference type="NCBI Taxonomy" id="111780"/>
    <lineage>
        <taxon>Bacteria</taxon>
        <taxon>Bacillati</taxon>
        <taxon>Cyanobacteriota</taxon>
        <taxon>Cyanophyceae</taxon>
        <taxon>Pleurocapsales</taxon>
        <taxon>Dermocarpellaceae</taxon>
        <taxon>Stanieria</taxon>
    </lineage>
</organism>
<feature type="domain" description="Phytochrome chromophore attachment site" evidence="7">
    <location>
        <begin position="584"/>
        <end position="626"/>
    </location>
</feature>
<dbReference type="AlphaFoldDB" id="K9XV36"/>
<dbReference type="PANTHER" id="PTHR43065:SF48">
    <property type="entry name" value="HISTIDINE KINASE"/>
    <property type="match status" value="1"/>
</dbReference>
<dbReference type="SUPFAM" id="SSF55874">
    <property type="entry name" value="ATPase domain of HSP90 chaperone/DNA topoisomerase II/histidine kinase"/>
    <property type="match status" value="1"/>
</dbReference>
<dbReference type="InterPro" id="IPR003594">
    <property type="entry name" value="HATPase_dom"/>
</dbReference>